<dbReference type="RefSeq" id="WP_263797782.1">
    <property type="nucleotide sequence ID" value="NZ_AP027141.1"/>
</dbReference>
<dbReference type="InterPro" id="IPR038056">
    <property type="entry name" value="YjbR-like_sf"/>
</dbReference>
<proteinExistence type="predicted"/>
<gene>
    <name evidence="1" type="ORF">Microterr_22900</name>
</gene>
<organism evidence="1 2">
    <name type="scientific">Microbacterium terricola</name>
    <dbReference type="NCBI Taxonomy" id="344163"/>
    <lineage>
        <taxon>Bacteria</taxon>
        <taxon>Bacillati</taxon>
        <taxon>Actinomycetota</taxon>
        <taxon>Actinomycetes</taxon>
        <taxon>Micrococcales</taxon>
        <taxon>Microbacteriaceae</taxon>
        <taxon>Microbacterium</taxon>
    </lineage>
</organism>
<dbReference type="InterPro" id="IPR058532">
    <property type="entry name" value="YjbR/MT2646/Rv2570-like"/>
</dbReference>
<reference evidence="1 2" key="1">
    <citation type="submission" date="2022-12" db="EMBL/GenBank/DDBJ databases">
        <title>Microbacterium terricola strain KV-448 chromosome, complete genome.</title>
        <authorList>
            <person name="Oshima T."/>
            <person name="Moriya T."/>
            <person name="Bessho Y."/>
        </authorList>
    </citation>
    <scope>NUCLEOTIDE SEQUENCE [LARGE SCALE GENOMIC DNA]</scope>
    <source>
        <strain evidence="1 2">KV-448</strain>
    </source>
</reference>
<dbReference type="Pfam" id="PF04237">
    <property type="entry name" value="YjbR"/>
    <property type="match status" value="1"/>
</dbReference>
<name>A0ABM8E1J8_9MICO</name>
<protein>
    <recommendedName>
        <fullName evidence="3">DNA-binding protein (MmcQ/YjbR family)</fullName>
    </recommendedName>
</protein>
<sequence>MTPEDVHAYCAAKWGAWEDQPWEGDLVFKVGPGERGKIFVFFGDGSAIGVKSATTRDEADEWLIRYPHDARVSAYIGRSGWNVLNTTGGIPDDELREAIDRSYELVIAGLPKKFRGPHAEQASAL</sequence>
<evidence type="ECO:0000313" key="1">
    <source>
        <dbReference type="EMBL" id="BDV31630.1"/>
    </source>
</evidence>
<accession>A0ABM8E1J8</accession>
<evidence type="ECO:0008006" key="3">
    <source>
        <dbReference type="Google" id="ProtNLM"/>
    </source>
</evidence>
<keyword evidence="2" id="KW-1185">Reference proteome</keyword>
<dbReference type="Proteomes" id="UP001317779">
    <property type="component" value="Chromosome"/>
</dbReference>
<dbReference type="Gene3D" id="3.90.1150.30">
    <property type="match status" value="1"/>
</dbReference>
<evidence type="ECO:0000313" key="2">
    <source>
        <dbReference type="Proteomes" id="UP001317779"/>
    </source>
</evidence>
<dbReference type="EMBL" id="AP027141">
    <property type="protein sequence ID" value="BDV31630.1"/>
    <property type="molecule type" value="Genomic_DNA"/>
</dbReference>
<dbReference type="SUPFAM" id="SSF142906">
    <property type="entry name" value="YjbR-like"/>
    <property type="match status" value="1"/>
</dbReference>